<dbReference type="Gene3D" id="1.10.20.10">
    <property type="entry name" value="Histone, subunit A"/>
    <property type="match status" value="1"/>
</dbReference>
<dbReference type="AlphaFoldDB" id="A0A0N5AC96"/>
<evidence type="ECO:0000256" key="1">
    <source>
        <dbReference type="ARBA" id="ARBA00004123"/>
    </source>
</evidence>
<dbReference type="Proteomes" id="UP000046393">
    <property type="component" value="Unplaced"/>
</dbReference>
<name>A0A0N5AC96_9BILA</name>
<dbReference type="WBParaSite" id="SMUV_0000177201-mRNA-1">
    <property type="protein sequence ID" value="SMUV_0000177201-mRNA-1"/>
    <property type="gene ID" value="SMUV_0000177201"/>
</dbReference>
<keyword evidence="5" id="KW-1185">Reference proteome</keyword>
<comment type="subcellular location">
    <subcellularLocation>
        <location evidence="1">Nucleus</location>
    </subcellularLocation>
</comment>
<feature type="domain" description="Transcription factor CBF/NF-Y/archaeal histone" evidence="4">
    <location>
        <begin position="31"/>
        <end position="77"/>
    </location>
</feature>
<protein>
    <submittedName>
        <fullName evidence="6">CBFD_NFYB_HMF domain-containing protein</fullName>
    </submittedName>
</protein>
<dbReference type="GO" id="GO:0006261">
    <property type="term" value="P:DNA-templated DNA replication"/>
    <property type="evidence" value="ECO:0007669"/>
    <property type="project" value="TreeGrafter"/>
</dbReference>
<feature type="region of interest" description="Disordered" evidence="3">
    <location>
        <begin position="1"/>
        <end position="24"/>
    </location>
</feature>
<evidence type="ECO:0000313" key="6">
    <source>
        <dbReference type="WBParaSite" id="SMUV_0000177201-mRNA-1"/>
    </source>
</evidence>
<evidence type="ECO:0000256" key="2">
    <source>
        <dbReference type="ARBA" id="ARBA00023242"/>
    </source>
</evidence>
<dbReference type="CDD" id="cd22924">
    <property type="entry name" value="HFD_CHRAC1-like"/>
    <property type="match status" value="1"/>
</dbReference>
<keyword evidence="2" id="KW-0539">Nucleus</keyword>
<accession>A0A0N5AC96</accession>
<dbReference type="Pfam" id="PF00808">
    <property type="entry name" value="CBFD_NFYB_HMF"/>
    <property type="match status" value="1"/>
</dbReference>
<dbReference type="InterPro" id="IPR003958">
    <property type="entry name" value="CBFA_NFYB_domain"/>
</dbReference>
<evidence type="ECO:0000313" key="5">
    <source>
        <dbReference type="Proteomes" id="UP000046393"/>
    </source>
</evidence>
<dbReference type="STRING" id="451379.A0A0N5AC96"/>
<dbReference type="InterPro" id="IPR050568">
    <property type="entry name" value="Transcr_DNA_Rep_Reg"/>
</dbReference>
<evidence type="ECO:0000256" key="3">
    <source>
        <dbReference type="SAM" id="MobiDB-lite"/>
    </source>
</evidence>
<dbReference type="InterPro" id="IPR009072">
    <property type="entry name" value="Histone-fold"/>
</dbReference>
<dbReference type="PANTHER" id="PTHR10252">
    <property type="entry name" value="HISTONE-LIKE TRANSCRIPTION FACTOR CCAAT-RELATED"/>
    <property type="match status" value="1"/>
</dbReference>
<dbReference type="GO" id="GO:0008623">
    <property type="term" value="C:CHRAC"/>
    <property type="evidence" value="ECO:0007669"/>
    <property type="project" value="TreeGrafter"/>
</dbReference>
<evidence type="ECO:0000259" key="4">
    <source>
        <dbReference type="Pfam" id="PF00808"/>
    </source>
</evidence>
<sequence length="125" mass="13865">MEVDESEVERHSKRKGDSEGEPLTMSAGVALLPLARVKAIMSKESEGVPVSQEGLFAMSKATEMFIGDFIKKVYKAAGTSYIDYDHVADYVQENDEPDFLHDVLPAMVTYHEAVLFAQIDSPNHD</sequence>
<dbReference type="PANTHER" id="PTHR10252:SF54">
    <property type="entry name" value="CHROMATIN ACCESSIBILITY COMPLEX PROTEIN 1"/>
    <property type="match status" value="1"/>
</dbReference>
<organism evidence="5 6">
    <name type="scientific">Syphacia muris</name>
    <dbReference type="NCBI Taxonomy" id="451379"/>
    <lineage>
        <taxon>Eukaryota</taxon>
        <taxon>Metazoa</taxon>
        <taxon>Ecdysozoa</taxon>
        <taxon>Nematoda</taxon>
        <taxon>Chromadorea</taxon>
        <taxon>Rhabditida</taxon>
        <taxon>Spirurina</taxon>
        <taxon>Oxyuridomorpha</taxon>
        <taxon>Oxyuroidea</taxon>
        <taxon>Oxyuridae</taxon>
        <taxon>Syphacia</taxon>
    </lineage>
</organism>
<dbReference type="GO" id="GO:0046982">
    <property type="term" value="F:protein heterodimerization activity"/>
    <property type="evidence" value="ECO:0007669"/>
    <property type="project" value="InterPro"/>
</dbReference>
<proteinExistence type="predicted"/>
<dbReference type="SUPFAM" id="SSF47113">
    <property type="entry name" value="Histone-fold"/>
    <property type="match status" value="1"/>
</dbReference>
<reference evidence="6" key="1">
    <citation type="submission" date="2017-02" db="UniProtKB">
        <authorList>
            <consortium name="WormBaseParasite"/>
        </authorList>
    </citation>
    <scope>IDENTIFICATION</scope>
</reference>